<evidence type="ECO:0000313" key="2">
    <source>
        <dbReference type="EMBL" id="KOS42086.1"/>
    </source>
</evidence>
<organism evidence="2 3">
    <name type="scientific">Penicillium nordicum</name>
    <dbReference type="NCBI Taxonomy" id="229535"/>
    <lineage>
        <taxon>Eukaryota</taxon>
        <taxon>Fungi</taxon>
        <taxon>Dikarya</taxon>
        <taxon>Ascomycota</taxon>
        <taxon>Pezizomycotina</taxon>
        <taxon>Eurotiomycetes</taxon>
        <taxon>Eurotiomycetidae</taxon>
        <taxon>Eurotiales</taxon>
        <taxon>Aspergillaceae</taxon>
        <taxon>Penicillium</taxon>
    </lineage>
</organism>
<gene>
    <name evidence="2" type="ORF">ACN38_g7035</name>
</gene>
<protein>
    <submittedName>
        <fullName evidence="2">Uncharacterized protein</fullName>
    </submittedName>
</protein>
<dbReference type="AlphaFoldDB" id="A0A0M8NYY4"/>
<proteinExistence type="predicted"/>
<evidence type="ECO:0000313" key="3">
    <source>
        <dbReference type="Proteomes" id="UP000037696"/>
    </source>
</evidence>
<sequence>MMGWISGFDTFSQGEKKKKKKKKRSVNTLNPSEPVTIDPHQSDTLDICYSQAKRSDVPFVDLGSRKEGRCR</sequence>
<name>A0A0M8NYY4_9EURO</name>
<feature type="region of interest" description="Disordered" evidence="1">
    <location>
        <begin position="1"/>
        <end position="41"/>
    </location>
</feature>
<comment type="caution">
    <text evidence="2">The sequence shown here is derived from an EMBL/GenBank/DDBJ whole genome shotgun (WGS) entry which is preliminary data.</text>
</comment>
<dbReference type="EMBL" id="LHQQ01000114">
    <property type="protein sequence ID" value="KOS42086.1"/>
    <property type="molecule type" value="Genomic_DNA"/>
</dbReference>
<reference evidence="2 3" key="1">
    <citation type="submission" date="2015-08" db="EMBL/GenBank/DDBJ databases">
        <title>Genome sequencing of Penicillium nordicum.</title>
        <authorList>
            <person name="Nguyen H.D."/>
            <person name="Seifert K.A."/>
        </authorList>
    </citation>
    <scope>NUCLEOTIDE SEQUENCE [LARGE SCALE GENOMIC DNA]</scope>
    <source>
        <strain evidence="2 3">DAOMC 185683</strain>
    </source>
</reference>
<keyword evidence="3" id="KW-1185">Reference proteome</keyword>
<accession>A0A0M8NYY4</accession>
<dbReference type="Proteomes" id="UP000037696">
    <property type="component" value="Unassembled WGS sequence"/>
</dbReference>
<evidence type="ECO:0000256" key="1">
    <source>
        <dbReference type="SAM" id="MobiDB-lite"/>
    </source>
</evidence>
<feature type="compositionally biased region" description="Basic residues" evidence="1">
    <location>
        <begin position="16"/>
        <end position="25"/>
    </location>
</feature>